<reference evidence="2" key="1">
    <citation type="journal article" date="2014" name="Int. J. Syst. Evol. Microbiol.">
        <title>Complete genome sequence of Corynebacterium casei LMG S-19264T (=DSM 44701T), isolated from a smear-ripened cheese.</title>
        <authorList>
            <consortium name="US DOE Joint Genome Institute (JGI-PGF)"/>
            <person name="Walter F."/>
            <person name="Albersmeier A."/>
            <person name="Kalinowski J."/>
            <person name="Ruckert C."/>
        </authorList>
    </citation>
    <scope>NUCLEOTIDE SEQUENCE</scope>
    <source>
        <strain evidence="2">CGMCC 1.12181</strain>
    </source>
</reference>
<comment type="caution">
    <text evidence="2">The sequence shown here is derived from an EMBL/GenBank/DDBJ whole genome shotgun (WGS) entry which is preliminary data.</text>
</comment>
<keyword evidence="3" id="KW-1185">Reference proteome</keyword>
<name>A0A917CIN4_9GAMM</name>
<feature type="signal peptide" evidence="1">
    <location>
        <begin position="1"/>
        <end position="26"/>
    </location>
</feature>
<keyword evidence="1" id="KW-0732">Signal</keyword>
<evidence type="ECO:0000256" key="1">
    <source>
        <dbReference type="SAM" id="SignalP"/>
    </source>
</evidence>
<gene>
    <name evidence="2" type="ORF">GCM10011365_05110</name>
</gene>
<organism evidence="2 3">
    <name type="scientific">Marinicella pacifica</name>
    <dbReference type="NCBI Taxonomy" id="1171543"/>
    <lineage>
        <taxon>Bacteria</taxon>
        <taxon>Pseudomonadati</taxon>
        <taxon>Pseudomonadota</taxon>
        <taxon>Gammaproteobacteria</taxon>
        <taxon>Lysobacterales</taxon>
        <taxon>Marinicellaceae</taxon>
        <taxon>Marinicella</taxon>
    </lineage>
</organism>
<dbReference type="AlphaFoldDB" id="A0A917CIN4"/>
<sequence>MIMKNSIKISSLIACGLMFAGGTTIAEENVLSMEAKAPPGVTLNRAGEIVPAHTKTMVDENRPVGGTSIRYYSSSAAGMQALSGASYEYKGAGCTAPTTFGISMDEAIDLPDGSKIVSFTVLGLDNSNTESGSGTLARVDNSGNYTAIAYASSGNTEQPGRFSAGEFIDHSLSSGEGTLVRFYFSDPVIELCGFRIGYVPPDVADDVIFVNNFYR</sequence>
<dbReference type="Proteomes" id="UP000605253">
    <property type="component" value="Unassembled WGS sequence"/>
</dbReference>
<evidence type="ECO:0000313" key="3">
    <source>
        <dbReference type="Proteomes" id="UP000605253"/>
    </source>
</evidence>
<accession>A0A917CIN4</accession>
<reference evidence="2" key="2">
    <citation type="submission" date="2020-09" db="EMBL/GenBank/DDBJ databases">
        <authorList>
            <person name="Sun Q."/>
            <person name="Zhou Y."/>
        </authorList>
    </citation>
    <scope>NUCLEOTIDE SEQUENCE</scope>
    <source>
        <strain evidence="2">CGMCC 1.12181</strain>
    </source>
</reference>
<feature type="chain" id="PRO_5036949573" evidence="1">
    <location>
        <begin position="27"/>
        <end position="215"/>
    </location>
</feature>
<protein>
    <submittedName>
        <fullName evidence="2">Uncharacterized protein</fullName>
    </submittedName>
</protein>
<proteinExistence type="predicted"/>
<dbReference type="EMBL" id="BMEO01000002">
    <property type="protein sequence ID" value="GGF87040.1"/>
    <property type="molecule type" value="Genomic_DNA"/>
</dbReference>
<evidence type="ECO:0000313" key="2">
    <source>
        <dbReference type="EMBL" id="GGF87040.1"/>
    </source>
</evidence>